<evidence type="ECO:0000256" key="1">
    <source>
        <dbReference type="ARBA" id="ARBA00004651"/>
    </source>
</evidence>
<keyword evidence="3" id="KW-0813">Transport</keyword>
<evidence type="ECO:0000313" key="10">
    <source>
        <dbReference type="Proteomes" id="UP000654279"/>
    </source>
</evidence>
<dbReference type="EMBL" id="JACRSO010000004">
    <property type="protein sequence ID" value="MBC8529692.1"/>
    <property type="molecule type" value="Genomic_DNA"/>
</dbReference>
<organism evidence="9 10">
    <name type="scientific">Luoshenia tenuis</name>
    <dbReference type="NCBI Taxonomy" id="2763654"/>
    <lineage>
        <taxon>Bacteria</taxon>
        <taxon>Bacillati</taxon>
        <taxon>Bacillota</taxon>
        <taxon>Clostridia</taxon>
        <taxon>Christensenellales</taxon>
        <taxon>Christensenellaceae</taxon>
        <taxon>Luoshenia</taxon>
    </lineage>
</organism>
<dbReference type="Proteomes" id="UP000654279">
    <property type="component" value="Unassembled WGS sequence"/>
</dbReference>
<keyword evidence="4" id="KW-1003">Cell membrane</keyword>
<name>A0A926D1L3_9FIRM</name>
<accession>A0A926D1L3</accession>
<dbReference type="PANTHER" id="PTHR21716:SF53">
    <property type="entry name" value="PERMEASE PERM-RELATED"/>
    <property type="match status" value="1"/>
</dbReference>
<evidence type="ECO:0000256" key="8">
    <source>
        <dbReference type="SAM" id="Phobius"/>
    </source>
</evidence>
<keyword evidence="5 8" id="KW-0812">Transmembrane</keyword>
<keyword evidence="6 8" id="KW-1133">Transmembrane helix</keyword>
<reference evidence="9" key="1">
    <citation type="submission" date="2020-08" db="EMBL/GenBank/DDBJ databases">
        <title>Genome public.</title>
        <authorList>
            <person name="Liu C."/>
            <person name="Sun Q."/>
        </authorList>
    </citation>
    <scope>NUCLEOTIDE SEQUENCE</scope>
    <source>
        <strain evidence="9">NSJ-44</strain>
    </source>
</reference>
<evidence type="ECO:0000256" key="3">
    <source>
        <dbReference type="ARBA" id="ARBA00022448"/>
    </source>
</evidence>
<gene>
    <name evidence="9" type="ORF">H8699_09655</name>
</gene>
<feature type="transmembrane region" description="Helical" evidence="8">
    <location>
        <begin position="177"/>
        <end position="202"/>
    </location>
</feature>
<sequence length="382" mass="39800">MRMRKPDPRYFKPALYLFVTAAALLLFQQGLSSLGNLWGALGQAAAGLWQGMLPLSCGMILAYILRPLASGLEKGCLRIFPGLEKKARALSLGLLYALIGGALALTAAYALPAVYANLIDAAACLPQDMAGLKAQLGGLLARVPLLSDPALTEGLLRALDEAAAGLTLNLSALAGQVAYHLMNGLGILMNLGLGVVVSFYLLAEREKLAAIAGRLTGLFLSRERQRHLHALVQEVDRAFGQYVTARLVETALLALVLMAGFSLSGLRFGALVGVLVAVLNLIPYIGSLIGGALVALVGLMDGTQVVLGGLCYLLVAQALDNYIILPRLFGNALGLSPALTLIAVLAGGGLFGIPGMILAVPVGAVAQVLVRRALSQRGHGPR</sequence>
<feature type="transmembrane region" description="Helical" evidence="8">
    <location>
        <begin position="48"/>
        <end position="68"/>
    </location>
</feature>
<comment type="caution">
    <text evidence="9">The sequence shown here is derived from an EMBL/GenBank/DDBJ whole genome shotgun (WGS) entry which is preliminary data.</text>
</comment>
<evidence type="ECO:0000256" key="4">
    <source>
        <dbReference type="ARBA" id="ARBA00022475"/>
    </source>
</evidence>
<evidence type="ECO:0000256" key="6">
    <source>
        <dbReference type="ARBA" id="ARBA00022989"/>
    </source>
</evidence>
<feature type="transmembrane region" description="Helical" evidence="8">
    <location>
        <begin position="89"/>
        <end position="111"/>
    </location>
</feature>
<dbReference type="AlphaFoldDB" id="A0A926D1L3"/>
<comment type="similarity">
    <text evidence="2">Belongs to the autoinducer-2 exporter (AI-2E) (TC 2.A.86) family.</text>
</comment>
<protein>
    <submittedName>
        <fullName evidence="9">AI-2E family transporter</fullName>
    </submittedName>
</protein>
<keyword evidence="10" id="KW-1185">Reference proteome</keyword>
<proteinExistence type="inferred from homology"/>
<feature type="transmembrane region" description="Helical" evidence="8">
    <location>
        <begin position="247"/>
        <end position="266"/>
    </location>
</feature>
<feature type="transmembrane region" description="Helical" evidence="8">
    <location>
        <begin position="272"/>
        <end position="298"/>
    </location>
</feature>
<dbReference type="GO" id="GO:0005886">
    <property type="term" value="C:plasma membrane"/>
    <property type="evidence" value="ECO:0007669"/>
    <property type="project" value="UniProtKB-SubCell"/>
</dbReference>
<dbReference type="RefSeq" id="WP_249285516.1">
    <property type="nucleotide sequence ID" value="NZ_JACRSO010000004.1"/>
</dbReference>
<feature type="transmembrane region" description="Helical" evidence="8">
    <location>
        <begin position="305"/>
        <end position="325"/>
    </location>
</feature>
<feature type="transmembrane region" description="Helical" evidence="8">
    <location>
        <begin position="337"/>
        <end position="370"/>
    </location>
</feature>
<dbReference type="Pfam" id="PF01594">
    <property type="entry name" value="AI-2E_transport"/>
    <property type="match status" value="1"/>
</dbReference>
<keyword evidence="7 8" id="KW-0472">Membrane</keyword>
<evidence type="ECO:0000256" key="2">
    <source>
        <dbReference type="ARBA" id="ARBA00009773"/>
    </source>
</evidence>
<dbReference type="InterPro" id="IPR002549">
    <property type="entry name" value="AI-2E-like"/>
</dbReference>
<evidence type="ECO:0000313" key="9">
    <source>
        <dbReference type="EMBL" id="MBC8529692.1"/>
    </source>
</evidence>
<comment type="subcellular location">
    <subcellularLocation>
        <location evidence="1">Cell membrane</location>
        <topology evidence="1">Multi-pass membrane protein</topology>
    </subcellularLocation>
</comment>
<evidence type="ECO:0000256" key="5">
    <source>
        <dbReference type="ARBA" id="ARBA00022692"/>
    </source>
</evidence>
<dbReference type="PANTHER" id="PTHR21716">
    <property type="entry name" value="TRANSMEMBRANE PROTEIN"/>
    <property type="match status" value="1"/>
</dbReference>
<evidence type="ECO:0000256" key="7">
    <source>
        <dbReference type="ARBA" id="ARBA00023136"/>
    </source>
</evidence>